<dbReference type="EMBL" id="CP076460">
    <property type="protein sequence ID" value="QWQ31958.1"/>
    <property type="molecule type" value="Genomic_DNA"/>
</dbReference>
<keyword evidence="2" id="KW-1185">Reference proteome</keyword>
<name>A0A8F1SAV2_9BACT</name>
<dbReference type="PROSITE" id="PS51257">
    <property type="entry name" value="PROKAR_LIPOPROTEIN"/>
    <property type="match status" value="1"/>
</dbReference>
<dbReference type="KEGG" id="mnd:KOY48_03540"/>
<gene>
    <name evidence="1" type="ORF">KOY48_03540</name>
</gene>
<protein>
    <submittedName>
        <fullName evidence="1">Uncharacterized protein</fullName>
    </submittedName>
</protein>
<evidence type="ECO:0000313" key="2">
    <source>
        <dbReference type="Proteomes" id="UP000679129"/>
    </source>
</evidence>
<dbReference type="Proteomes" id="UP000679129">
    <property type="component" value="Chromosome"/>
</dbReference>
<dbReference type="AlphaFoldDB" id="A0A8F1SAV2"/>
<proteinExistence type="predicted"/>
<sequence>MIVRRFRGLKKILLWMYCMLIVVVTVSACGCPVVDARTEEAIVVEHEMTGYENDEKKRDILPIIKDKLIMAAKCVATSRR</sequence>
<reference evidence="1" key="1">
    <citation type="submission" date="2021-06" db="EMBL/GenBank/DDBJ databases">
        <title>An adapted protocol for Saccharibacteria cultivation: two new species join this phylum of Candidate Phyla Radiations.</title>
        <authorList>
            <person name="Ibrahim A."/>
            <person name="Maatouk M."/>
            <person name="Zgheib R."/>
            <person name="Haddad G."/>
            <person name="Bou Khalil J."/>
            <person name="Raoult D."/>
            <person name="Bittar F."/>
        </authorList>
    </citation>
    <scope>NUCLEOTIDE SEQUENCE</scope>
    <source>
        <strain evidence="1">IHU1</strain>
    </source>
</reference>
<organism evidence="1 2">
    <name type="scientific">Candidatus Minimicrobia naudis</name>
    <dbReference type="NCBI Taxonomy" id="2841263"/>
    <lineage>
        <taxon>Bacteria</taxon>
        <taxon>Candidatus Saccharimonadota</taxon>
        <taxon>Candidatus Saccharimonadota incertae sedis</taxon>
        <taxon>Candidatus Minimicrobia</taxon>
    </lineage>
</organism>
<accession>A0A8F1SAV2</accession>
<evidence type="ECO:0000313" key="1">
    <source>
        <dbReference type="EMBL" id="QWQ31958.1"/>
    </source>
</evidence>